<keyword evidence="5" id="KW-1185">Reference proteome</keyword>
<dbReference type="Proteomes" id="UP001231189">
    <property type="component" value="Unassembled WGS sequence"/>
</dbReference>
<gene>
    <name evidence="4" type="ORF">QYE76_006828</name>
</gene>
<dbReference type="PANTHER" id="PTHR33026">
    <property type="entry name" value="OS06G0360600 PROTEIN"/>
    <property type="match status" value="1"/>
</dbReference>
<comment type="caution">
    <text evidence="4">The sequence shown here is derived from an EMBL/GenBank/DDBJ whole genome shotgun (WGS) entry which is preliminary data.</text>
</comment>
<evidence type="ECO:0000259" key="3">
    <source>
        <dbReference type="Pfam" id="PF04195"/>
    </source>
</evidence>
<feature type="region of interest" description="Disordered" evidence="2">
    <location>
        <begin position="296"/>
        <end position="434"/>
    </location>
</feature>
<reference evidence="4" key="1">
    <citation type="submission" date="2023-07" db="EMBL/GenBank/DDBJ databases">
        <title>A chromosome-level genome assembly of Lolium multiflorum.</title>
        <authorList>
            <person name="Chen Y."/>
            <person name="Copetti D."/>
            <person name="Kolliker R."/>
            <person name="Studer B."/>
        </authorList>
    </citation>
    <scope>NUCLEOTIDE SEQUENCE</scope>
    <source>
        <strain evidence="4">02402/16</strain>
        <tissue evidence="4">Leaf</tissue>
    </source>
</reference>
<evidence type="ECO:0000313" key="4">
    <source>
        <dbReference type="EMBL" id="KAK1632513.1"/>
    </source>
</evidence>
<feature type="compositionally biased region" description="Polar residues" evidence="2">
    <location>
        <begin position="390"/>
        <end position="399"/>
    </location>
</feature>
<dbReference type="AlphaFoldDB" id="A0AAD8RWI9"/>
<organism evidence="4 5">
    <name type="scientific">Lolium multiflorum</name>
    <name type="common">Italian ryegrass</name>
    <name type="synonym">Lolium perenne subsp. multiflorum</name>
    <dbReference type="NCBI Taxonomy" id="4521"/>
    <lineage>
        <taxon>Eukaryota</taxon>
        <taxon>Viridiplantae</taxon>
        <taxon>Streptophyta</taxon>
        <taxon>Embryophyta</taxon>
        <taxon>Tracheophyta</taxon>
        <taxon>Spermatophyta</taxon>
        <taxon>Magnoliopsida</taxon>
        <taxon>Liliopsida</taxon>
        <taxon>Poales</taxon>
        <taxon>Poaceae</taxon>
        <taxon>BOP clade</taxon>
        <taxon>Pooideae</taxon>
        <taxon>Poodae</taxon>
        <taxon>Poeae</taxon>
        <taxon>Poeae Chloroplast Group 2 (Poeae type)</taxon>
        <taxon>Loliodinae</taxon>
        <taxon>Loliinae</taxon>
        <taxon>Lolium</taxon>
    </lineage>
</organism>
<keyword evidence="1" id="KW-0175">Coiled coil</keyword>
<evidence type="ECO:0000256" key="1">
    <source>
        <dbReference type="SAM" id="Coils"/>
    </source>
</evidence>
<sequence length="715" mass="79559">MAAEDLEWERSKISNQDTNMLKRLGLMKKEDAIRFPSEESYPKPPMEYRVSFVDHLIRGLSTPIHDFLRGLLFVYGIQLHQLTPNSILHISIFITLCECFLGIPPNWALWKRIFCLRRNGSHNATYNIGGVVICVRTDVDYFDVKFPDSVQGWRKKWLYIHEESANSVEHNIVPFDGSAKIQRRRSWDAEASEEEKKATEALMIRVQPLQARKNPLWTYSGKNDANRISGDLSTKDLEKLIRRLSRLGKDPIPSSCRVEPYSAANPLPENHPTMTSLPPLPEGGEVEEQAIVAEDTQGSSIRESEVAGSHKSAASHEKEVESEASESTQSLPPAVSPKNKRKRTDVEDSGTSKAEEVVPSHPKAAYDPYVESLVSSDDEEEVPTTDVAPRTSTSRTVLASDTLVEGEETSPPQQNVVTTTPPSSPLAPSPKRARVEKIVEPAPQLGSSSTLLLDDPMIKDLLRIGSQFIGYREYANRAEEKLAEANERADALSRKLEQSEAARKKADLAASKAKAEADEAKAKAAGVEELQKKLKDATAALDEHKAAQASREEGILKRLKTQSRRTFVQTNQDFDLTNPVDDPVLDALSYLELHGSEIREGVSNANAVLSALFPYFFPKKEEPATFLNLAKMFNTPEDLGLKMRQENMKVAVENTVALVADSRQTIDWMKVGDTEQIEQSRWKSLIKAAKPNTKKILAYLGIKPASTPSSSRPEV</sequence>
<evidence type="ECO:0000313" key="5">
    <source>
        <dbReference type="Proteomes" id="UP001231189"/>
    </source>
</evidence>
<accession>A0AAD8RWI9</accession>
<dbReference type="PANTHER" id="PTHR33026:SF7">
    <property type="entry name" value="OS03G0100275 PROTEIN"/>
    <property type="match status" value="1"/>
</dbReference>
<feature type="compositionally biased region" description="Low complexity" evidence="2">
    <location>
        <begin position="409"/>
        <end position="421"/>
    </location>
</feature>
<evidence type="ECO:0000256" key="2">
    <source>
        <dbReference type="SAM" id="MobiDB-lite"/>
    </source>
</evidence>
<dbReference type="InterPro" id="IPR007321">
    <property type="entry name" value="Transposase_28"/>
</dbReference>
<feature type="domain" description="Transposase (putative) gypsy type" evidence="3">
    <location>
        <begin position="51"/>
        <end position="117"/>
    </location>
</feature>
<dbReference type="EMBL" id="JAUUTY010000005">
    <property type="protein sequence ID" value="KAK1632513.1"/>
    <property type="molecule type" value="Genomic_DNA"/>
</dbReference>
<protein>
    <recommendedName>
        <fullName evidence="3">Transposase (putative) gypsy type domain-containing protein</fullName>
    </recommendedName>
</protein>
<feature type="coiled-coil region" evidence="1">
    <location>
        <begin position="475"/>
        <end position="547"/>
    </location>
</feature>
<proteinExistence type="predicted"/>
<name>A0AAD8RWI9_LOLMU</name>
<dbReference type="Pfam" id="PF04195">
    <property type="entry name" value="Transposase_28"/>
    <property type="match status" value="1"/>
</dbReference>
<feature type="region of interest" description="Disordered" evidence="2">
    <location>
        <begin position="255"/>
        <end position="282"/>
    </location>
</feature>